<gene>
    <name evidence="2" type="ORF">LV85_03765</name>
</gene>
<dbReference type="Pfam" id="PF13648">
    <property type="entry name" value="Lipocalin_4"/>
    <property type="match status" value="1"/>
</dbReference>
<dbReference type="PROSITE" id="PS51257">
    <property type="entry name" value="PROKAR_LIPOPROTEIN"/>
    <property type="match status" value="1"/>
</dbReference>
<dbReference type="AlphaFoldDB" id="A0A2W7QI47"/>
<dbReference type="OrthoDB" id="820403at2"/>
<dbReference type="Proteomes" id="UP000248882">
    <property type="component" value="Unassembled WGS sequence"/>
</dbReference>
<feature type="domain" description="Lipocalin-like" evidence="1">
    <location>
        <begin position="34"/>
        <end position="121"/>
    </location>
</feature>
<keyword evidence="3" id="KW-1185">Reference proteome</keyword>
<reference evidence="2 3" key="1">
    <citation type="submission" date="2018-06" db="EMBL/GenBank/DDBJ databases">
        <title>Genomic Encyclopedia of Archaeal and Bacterial Type Strains, Phase II (KMG-II): from individual species to whole genera.</title>
        <authorList>
            <person name="Goeker M."/>
        </authorList>
    </citation>
    <scope>NUCLEOTIDE SEQUENCE [LARGE SCALE GENOMIC DNA]</scope>
    <source>
        <strain evidence="2 3">DSM 19830</strain>
    </source>
</reference>
<organism evidence="2 3">
    <name type="scientific">Algoriphagus chordae</name>
    <dbReference type="NCBI Taxonomy" id="237019"/>
    <lineage>
        <taxon>Bacteria</taxon>
        <taxon>Pseudomonadati</taxon>
        <taxon>Bacteroidota</taxon>
        <taxon>Cytophagia</taxon>
        <taxon>Cytophagales</taxon>
        <taxon>Cyclobacteriaceae</taxon>
        <taxon>Algoriphagus</taxon>
    </lineage>
</organism>
<comment type="caution">
    <text evidence="2">The sequence shown here is derived from an EMBL/GenBank/DDBJ whole genome shotgun (WGS) entry which is preliminary data.</text>
</comment>
<evidence type="ECO:0000313" key="2">
    <source>
        <dbReference type="EMBL" id="PZX47781.1"/>
    </source>
</evidence>
<dbReference type="RefSeq" id="WP_111322317.1">
    <property type="nucleotide sequence ID" value="NZ_QKZT01000022.1"/>
</dbReference>
<evidence type="ECO:0000259" key="1">
    <source>
        <dbReference type="Pfam" id="PF13648"/>
    </source>
</evidence>
<dbReference type="EMBL" id="QKZT01000022">
    <property type="protein sequence ID" value="PZX47781.1"/>
    <property type="molecule type" value="Genomic_DNA"/>
</dbReference>
<protein>
    <submittedName>
        <fullName evidence="2">Lipocalin-like protein</fullName>
    </submittedName>
</protein>
<dbReference type="InterPro" id="IPR024311">
    <property type="entry name" value="Lipocalin-like"/>
</dbReference>
<proteinExistence type="predicted"/>
<sequence length="145" mass="16145">MNKIEVSSRFLVCLPLLVLTVMMFSCTDNLEEKLVGSWKGSDQLFVKKAGPSIPVTINGGIERHLNSSFNLNEDGTYQKLVGEYDNGSGTWELKDDQLIIHDKSGNDLTYTLIKLTDKELVTIHKVSMETPSGELSGNMTLSYTR</sequence>
<accession>A0A2W7QI47</accession>
<evidence type="ECO:0000313" key="3">
    <source>
        <dbReference type="Proteomes" id="UP000248882"/>
    </source>
</evidence>
<name>A0A2W7QI47_9BACT</name>